<comment type="caution">
    <text evidence="1">The sequence shown here is derived from an EMBL/GenBank/DDBJ whole genome shotgun (WGS) entry which is preliminary data.</text>
</comment>
<dbReference type="Proteomes" id="UP001172102">
    <property type="component" value="Unassembled WGS sequence"/>
</dbReference>
<accession>A0AA39ZS44</accession>
<feature type="non-terminal residue" evidence="1">
    <location>
        <position position="1"/>
    </location>
</feature>
<evidence type="ECO:0000313" key="2">
    <source>
        <dbReference type="Proteomes" id="UP001172102"/>
    </source>
</evidence>
<dbReference type="EMBL" id="JAUKUA010000008">
    <property type="protein sequence ID" value="KAK0702676.1"/>
    <property type="molecule type" value="Genomic_DNA"/>
</dbReference>
<gene>
    <name evidence="1" type="ORF">B0H67DRAFT_499756</name>
</gene>
<protein>
    <submittedName>
        <fullName evidence="1">Uncharacterized protein</fullName>
    </submittedName>
</protein>
<proteinExistence type="predicted"/>
<organism evidence="1 2">
    <name type="scientific">Lasiosphaeris hirsuta</name>
    <dbReference type="NCBI Taxonomy" id="260670"/>
    <lineage>
        <taxon>Eukaryota</taxon>
        <taxon>Fungi</taxon>
        <taxon>Dikarya</taxon>
        <taxon>Ascomycota</taxon>
        <taxon>Pezizomycotina</taxon>
        <taxon>Sordariomycetes</taxon>
        <taxon>Sordariomycetidae</taxon>
        <taxon>Sordariales</taxon>
        <taxon>Lasiosphaeriaceae</taxon>
        <taxon>Lasiosphaeris</taxon>
    </lineage>
</organism>
<reference evidence="1" key="1">
    <citation type="submission" date="2023-06" db="EMBL/GenBank/DDBJ databases">
        <title>Genome-scale phylogeny and comparative genomics of the fungal order Sordariales.</title>
        <authorList>
            <consortium name="Lawrence Berkeley National Laboratory"/>
            <person name="Hensen N."/>
            <person name="Bonometti L."/>
            <person name="Westerberg I."/>
            <person name="Brannstrom I.O."/>
            <person name="Guillou S."/>
            <person name="Cros-Aarteil S."/>
            <person name="Calhoun S."/>
            <person name="Haridas S."/>
            <person name="Kuo A."/>
            <person name="Mondo S."/>
            <person name="Pangilinan J."/>
            <person name="Riley R."/>
            <person name="Labutti K."/>
            <person name="Andreopoulos B."/>
            <person name="Lipzen A."/>
            <person name="Chen C."/>
            <person name="Yanf M."/>
            <person name="Daum C."/>
            <person name="Ng V."/>
            <person name="Clum A."/>
            <person name="Steindorff A."/>
            <person name="Ohm R."/>
            <person name="Martin F."/>
            <person name="Silar P."/>
            <person name="Natvig D."/>
            <person name="Lalanne C."/>
            <person name="Gautier V."/>
            <person name="Ament-Velasquez S.L."/>
            <person name="Kruys A."/>
            <person name="Hutchinson M.I."/>
            <person name="Powell A.J."/>
            <person name="Barry K."/>
            <person name="Miller A.N."/>
            <person name="Grigoriev I.V."/>
            <person name="Debuchy R."/>
            <person name="Gladieux P."/>
            <person name="Thoren M.H."/>
            <person name="Johannesson H."/>
        </authorList>
    </citation>
    <scope>NUCLEOTIDE SEQUENCE</scope>
    <source>
        <strain evidence="1">SMH4607-1</strain>
    </source>
</reference>
<dbReference type="AlphaFoldDB" id="A0AA39ZS44"/>
<name>A0AA39ZS44_9PEZI</name>
<sequence>QREYSCEHFRWIASKWCENYTLTHKRCRQPNVTHFEYSRAEELCGECKPKNYPPWMDMIKRLKEATNS</sequence>
<evidence type="ECO:0000313" key="1">
    <source>
        <dbReference type="EMBL" id="KAK0702676.1"/>
    </source>
</evidence>
<keyword evidence="2" id="KW-1185">Reference proteome</keyword>